<dbReference type="HOGENOM" id="CLU_038599_0_0_1"/>
<sequence length="455" mass="45552">MLGLPLIGAAVLFAAGASAAPRPDSSSGDEVAVSAPYGVILSDTAELSSQLASESAAATVSSSWYAAATTAAAASYVPPAASSAYYPPPVASSAYYPPPAASSAYYPPPDAYSSSSDSAYVASATVSYGSGSSSWDSGYSNSGYDSCVQQCVASFGAPPATWTPPPTSSSSSYDGSDSSDSSGSGVTHTVIVAPTQGILRYVPFVVNASVGDTVMFMWGANNHTVTKSSELTICNKTSDAPFASGEQNEGFTFTQVVNDTNPTFFYCGTPTHCEKGMFGIINPPSIYNAETSVSNVMPQLAMNDSSMAAMSSYAQMQTANNSVAASWGSNIDLAQMPSWSHQFVAENVLYGRTFIAANPDIVQADGSLNLNTGTPLMLPQDITSAATADNSTSASGSASSPSGTLTASSGASSASASGSGTAAAAAASHTNGAASKAASGAILGLAAIAAVFLAL</sequence>
<evidence type="ECO:0000259" key="3">
    <source>
        <dbReference type="Pfam" id="PF02298"/>
    </source>
</evidence>
<organism evidence="4 5">
    <name type="scientific">Ceriporiopsis subvermispora (strain B)</name>
    <name type="common">White-rot fungus</name>
    <name type="synonym">Gelatoporia subvermispora</name>
    <dbReference type="NCBI Taxonomy" id="914234"/>
    <lineage>
        <taxon>Eukaryota</taxon>
        <taxon>Fungi</taxon>
        <taxon>Dikarya</taxon>
        <taxon>Basidiomycota</taxon>
        <taxon>Agaricomycotina</taxon>
        <taxon>Agaricomycetes</taxon>
        <taxon>Polyporales</taxon>
        <taxon>Gelatoporiaceae</taxon>
        <taxon>Gelatoporia</taxon>
    </lineage>
</organism>
<dbReference type="SUPFAM" id="SSF49503">
    <property type="entry name" value="Cupredoxins"/>
    <property type="match status" value="1"/>
</dbReference>
<evidence type="ECO:0000313" key="5">
    <source>
        <dbReference type="Proteomes" id="UP000016930"/>
    </source>
</evidence>
<dbReference type="PANTHER" id="PTHR34883:SF17">
    <property type="entry name" value="CUPREDOXIN"/>
    <property type="match status" value="1"/>
</dbReference>
<dbReference type="AlphaFoldDB" id="M2PPU0"/>
<dbReference type="InterPro" id="IPR003245">
    <property type="entry name" value="Phytocyanin_dom"/>
</dbReference>
<evidence type="ECO:0000256" key="1">
    <source>
        <dbReference type="SAM" id="MobiDB-lite"/>
    </source>
</evidence>
<dbReference type="EMBL" id="KB445795">
    <property type="protein sequence ID" value="EMD38534.1"/>
    <property type="molecule type" value="Genomic_DNA"/>
</dbReference>
<dbReference type="PANTHER" id="PTHR34883">
    <property type="entry name" value="SERINE-RICH PROTEIN, PUTATIVE-RELATED-RELATED"/>
    <property type="match status" value="1"/>
</dbReference>
<dbReference type="STRING" id="914234.M2PPU0"/>
<feature type="chain" id="PRO_5004023263" description="Phytocyanin domain-containing protein" evidence="2">
    <location>
        <begin position="20"/>
        <end position="455"/>
    </location>
</feature>
<dbReference type="InterPro" id="IPR008972">
    <property type="entry name" value="Cupredoxin"/>
</dbReference>
<name>M2PPU0_CERS8</name>
<feature type="signal peptide" evidence="2">
    <location>
        <begin position="1"/>
        <end position="19"/>
    </location>
</feature>
<proteinExistence type="predicted"/>
<evidence type="ECO:0000256" key="2">
    <source>
        <dbReference type="SAM" id="SignalP"/>
    </source>
</evidence>
<feature type="compositionally biased region" description="Low complexity" evidence="1">
    <location>
        <begin position="168"/>
        <end position="185"/>
    </location>
</feature>
<dbReference type="GO" id="GO:0009055">
    <property type="term" value="F:electron transfer activity"/>
    <property type="evidence" value="ECO:0007669"/>
    <property type="project" value="InterPro"/>
</dbReference>
<keyword evidence="2" id="KW-0732">Signal</keyword>
<feature type="domain" description="Phytocyanin" evidence="3">
    <location>
        <begin position="209"/>
        <end position="277"/>
    </location>
</feature>
<dbReference type="OrthoDB" id="1921208at2759"/>
<feature type="region of interest" description="Disordered" evidence="1">
    <location>
        <begin position="159"/>
        <end position="185"/>
    </location>
</feature>
<gene>
    <name evidence="4" type="ORF">CERSUDRAFT_113717</name>
</gene>
<reference evidence="4 5" key="1">
    <citation type="journal article" date="2012" name="Proc. Natl. Acad. Sci. U.S.A.">
        <title>Comparative genomics of Ceriporiopsis subvermispora and Phanerochaete chrysosporium provide insight into selective ligninolysis.</title>
        <authorList>
            <person name="Fernandez-Fueyo E."/>
            <person name="Ruiz-Duenas F.J."/>
            <person name="Ferreira P."/>
            <person name="Floudas D."/>
            <person name="Hibbett D.S."/>
            <person name="Canessa P."/>
            <person name="Larrondo L.F."/>
            <person name="James T.Y."/>
            <person name="Seelenfreund D."/>
            <person name="Lobos S."/>
            <person name="Polanco R."/>
            <person name="Tello M."/>
            <person name="Honda Y."/>
            <person name="Watanabe T."/>
            <person name="Watanabe T."/>
            <person name="Ryu J.S."/>
            <person name="Kubicek C.P."/>
            <person name="Schmoll M."/>
            <person name="Gaskell J."/>
            <person name="Hammel K.E."/>
            <person name="St John F.J."/>
            <person name="Vanden Wymelenberg A."/>
            <person name="Sabat G."/>
            <person name="Splinter BonDurant S."/>
            <person name="Syed K."/>
            <person name="Yadav J.S."/>
            <person name="Doddapaneni H."/>
            <person name="Subramanian V."/>
            <person name="Lavin J.L."/>
            <person name="Oguiza J.A."/>
            <person name="Perez G."/>
            <person name="Pisabarro A.G."/>
            <person name="Ramirez L."/>
            <person name="Santoyo F."/>
            <person name="Master E."/>
            <person name="Coutinho P.M."/>
            <person name="Henrissat B."/>
            <person name="Lombard V."/>
            <person name="Magnuson J.K."/>
            <person name="Kuees U."/>
            <person name="Hori C."/>
            <person name="Igarashi K."/>
            <person name="Samejima M."/>
            <person name="Held B.W."/>
            <person name="Barry K.W."/>
            <person name="LaButti K.M."/>
            <person name="Lapidus A."/>
            <person name="Lindquist E.A."/>
            <person name="Lucas S.M."/>
            <person name="Riley R."/>
            <person name="Salamov A.A."/>
            <person name="Hoffmeister D."/>
            <person name="Schwenk D."/>
            <person name="Hadar Y."/>
            <person name="Yarden O."/>
            <person name="de Vries R.P."/>
            <person name="Wiebenga A."/>
            <person name="Stenlid J."/>
            <person name="Eastwood D."/>
            <person name="Grigoriev I.V."/>
            <person name="Berka R.M."/>
            <person name="Blanchette R.A."/>
            <person name="Kersten P."/>
            <person name="Martinez A.T."/>
            <person name="Vicuna R."/>
            <person name="Cullen D."/>
        </authorList>
    </citation>
    <scope>NUCLEOTIDE SEQUENCE [LARGE SCALE GENOMIC DNA]</scope>
    <source>
        <strain evidence="4 5">B</strain>
    </source>
</reference>
<dbReference type="Gene3D" id="2.60.40.420">
    <property type="entry name" value="Cupredoxins - blue copper proteins"/>
    <property type="match status" value="1"/>
</dbReference>
<keyword evidence="5" id="KW-1185">Reference proteome</keyword>
<dbReference type="Pfam" id="PF02298">
    <property type="entry name" value="Cu_bind_like"/>
    <property type="match status" value="1"/>
</dbReference>
<accession>M2PPU0</accession>
<dbReference type="InterPro" id="IPR052953">
    <property type="entry name" value="Ser-rich/MCO-related"/>
</dbReference>
<dbReference type="Proteomes" id="UP000016930">
    <property type="component" value="Unassembled WGS sequence"/>
</dbReference>
<protein>
    <recommendedName>
        <fullName evidence="3">Phytocyanin domain-containing protein</fullName>
    </recommendedName>
</protein>
<evidence type="ECO:0000313" key="4">
    <source>
        <dbReference type="EMBL" id="EMD38534.1"/>
    </source>
</evidence>
<feature type="region of interest" description="Disordered" evidence="1">
    <location>
        <begin position="387"/>
        <end position="411"/>
    </location>
</feature>